<dbReference type="InterPro" id="IPR013237">
    <property type="entry name" value="Phage_T7_Gp4_N"/>
</dbReference>
<organism evidence="2 3">
    <name type="scientific">Pseudoalteromonas lipolytica</name>
    <dbReference type="NCBI Taxonomy" id="570156"/>
    <lineage>
        <taxon>Bacteria</taxon>
        <taxon>Pseudomonadati</taxon>
        <taxon>Pseudomonadota</taxon>
        <taxon>Gammaproteobacteria</taxon>
        <taxon>Alteromonadales</taxon>
        <taxon>Pseudoalteromonadaceae</taxon>
        <taxon>Pseudoalteromonas</taxon>
    </lineage>
</organism>
<dbReference type="EMBL" id="FPAZ01000025">
    <property type="protein sequence ID" value="SFU00656.1"/>
    <property type="molecule type" value="Genomic_DNA"/>
</dbReference>
<reference evidence="2 3" key="1">
    <citation type="submission" date="2016-10" db="EMBL/GenBank/DDBJ databases">
        <authorList>
            <person name="Varghese N."/>
            <person name="Submissions S."/>
        </authorList>
    </citation>
    <scope>NUCLEOTIDE SEQUENCE [LARGE SCALE GENOMIC DNA]</scope>
    <source>
        <strain evidence="2 3">CGMCC 1.8499</strain>
    </source>
</reference>
<dbReference type="InterPro" id="IPR034154">
    <property type="entry name" value="TOPRIM_DnaG/twinkle"/>
</dbReference>
<keyword evidence="3" id="KW-1185">Reference proteome</keyword>
<dbReference type="Pfam" id="PF06048">
    <property type="entry name" value="DUF927"/>
    <property type="match status" value="1"/>
</dbReference>
<proteinExistence type="predicted"/>
<evidence type="ECO:0000313" key="2">
    <source>
        <dbReference type="EMBL" id="SFU00656.1"/>
    </source>
</evidence>
<dbReference type="Proteomes" id="UP000183805">
    <property type="component" value="Unassembled WGS sequence"/>
</dbReference>
<protein>
    <submittedName>
        <fullName evidence="2">DNA primase/helicase</fullName>
    </submittedName>
</protein>
<name>A0ABY1GXM4_9GAMM</name>
<sequence>MSYEIDYSNVDWHPYLSSIGVPLQAIGQASPCPLCGGTDRFVFDDKNELGSSFCRKCDGGDKARTGSQLAMEYKGWTTKELNENLKEYLGGTPNSYTKKKYVHEQKERKAVRSKKPLANRVKRIVSSAKLSSKHPYMLNKGIKDFDVLVSEKTVNFKKMIMGRGSIVVPIYDIRGRLMNCQVIDEDGNKLFFPAPIGAGFHCIGNISDDTEVILVTEGYASGVSLRLCLDYPVVVTFAANNMHKVAEALREKYPDIKFIFMADDDEVDGGNNPGVNAANKSAELVGGAVLLPPFSGNEKGEKKGTKRKYSDWDDFRQLYGQEETSSKLKELITNAIFEPIKVTLKPACEKTDNPSLENTTKQQGEFIYKPDGVYVSKSSIEDTASHVRIFSPITVEGYGRDPQGSCWKVLVKFRDRLGEFKQACLPLNSITGNLTEAMSELVSQGMPYVANTRGWTSEHMRKFFMENEGPQLLTFTKRAGWHVSKEGGHTFVLPHQSFGENAQATRMDPQVLHDNPCGTSTNASLEMWQESVSCYCSGNSRLLFAVSSAFAAPLLTLMHMEGGGFHFGGASSDGKTTCLYVASSVFGSPNALQSWRTTGNAIEATACKYNDMLLPLDEIKQANSNEVAATAYMLANGKGKARANRNGDLNKIKEWNLLALSTGELGFDEMIKDANQESFAGIEVRFPEIPSSTGHFGAFEHFHEFESPKEFAEQLKVNAAKNYGVALEAYLQHLTVNLKQYTSDINQQMAELIESWNTSEVESQVLRVANRFALVGVAGELATKFGITGWDEGQALWAAKVCFNSWLNNRGFKGNKEHIKALQHVRDFIYSRLNSHFAYVTDVDAKNTQLIGWKEAEECPQTKEKQLTLKIPPNGWRTIAERSGLKPTELAKVCVQNGLMQKPSEALGQKSQKGYQFNSTLPGMGSVKHYRLKVADIVNS</sequence>
<evidence type="ECO:0000313" key="3">
    <source>
        <dbReference type="Proteomes" id="UP000183805"/>
    </source>
</evidence>
<evidence type="ECO:0000259" key="1">
    <source>
        <dbReference type="SMART" id="SM00778"/>
    </source>
</evidence>
<feature type="domain" description="DNA primase/helicase Gp4 N-terminal Bacteriophage T7-like" evidence="1">
    <location>
        <begin position="27"/>
        <end position="63"/>
    </location>
</feature>
<comment type="caution">
    <text evidence="2">The sequence shown here is derived from an EMBL/GenBank/DDBJ whole genome shotgun (WGS) entry which is preliminary data.</text>
</comment>
<gene>
    <name evidence="2" type="ORF">SAMN04487854_12514</name>
</gene>
<dbReference type="InterPro" id="IPR009270">
    <property type="entry name" value="DUF927"/>
</dbReference>
<accession>A0ABY1GXM4</accession>
<dbReference type="Pfam" id="PF08273">
    <property type="entry name" value="Zn_Ribbon_Prim"/>
    <property type="match status" value="1"/>
</dbReference>
<dbReference type="SMART" id="SM00778">
    <property type="entry name" value="Prim_Zn_Ribbon"/>
    <property type="match status" value="1"/>
</dbReference>
<dbReference type="CDD" id="cd01029">
    <property type="entry name" value="TOPRIM_primases"/>
    <property type="match status" value="1"/>
</dbReference>
<dbReference type="RefSeq" id="WP_074989802.1">
    <property type="nucleotide sequence ID" value="NZ_FPAZ01000025.1"/>
</dbReference>